<feature type="transmembrane region" description="Helical" evidence="6">
    <location>
        <begin position="180"/>
        <end position="205"/>
    </location>
</feature>
<dbReference type="PANTHER" id="PTHR23510">
    <property type="entry name" value="INNER MEMBRANE TRANSPORT PROTEIN YAJR"/>
    <property type="match status" value="1"/>
</dbReference>
<feature type="transmembrane region" description="Helical" evidence="6">
    <location>
        <begin position="327"/>
        <end position="346"/>
    </location>
</feature>
<name>A0A7E4VAS1_PANRE</name>
<dbReference type="SUPFAM" id="SSF103473">
    <property type="entry name" value="MFS general substrate transporter"/>
    <property type="match status" value="1"/>
</dbReference>
<dbReference type="InterPro" id="IPR051068">
    <property type="entry name" value="MFS_Domain-Containing_Protein"/>
</dbReference>
<feature type="transmembrane region" description="Helical" evidence="6">
    <location>
        <begin position="472"/>
        <end position="492"/>
    </location>
</feature>
<evidence type="ECO:0000313" key="8">
    <source>
        <dbReference type="WBParaSite" id="Pan_g18689.t1"/>
    </source>
</evidence>
<dbReference type="Proteomes" id="UP000492821">
    <property type="component" value="Unassembled WGS sequence"/>
</dbReference>
<dbReference type="GO" id="GO:0022857">
    <property type="term" value="F:transmembrane transporter activity"/>
    <property type="evidence" value="ECO:0007669"/>
    <property type="project" value="InterPro"/>
</dbReference>
<proteinExistence type="predicted"/>
<organism evidence="7 8">
    <name type="scientific">Panagrellus redivivus</name>
    <name type="common">Microworm</name>
    <dbReference type="NCBI Taxonomy" id="6233"/>
    <lineage>
        <taxon>Eukaryota</taxon>
        <taxon>Metazoa</taxon>
        <taxon>Ecdysozoa</taxon>
        <taxon>Nematoda</taxon>
        <taxon>Chromadorea</taxon>
        <taxon>Rhabditida</taxon>
        <taxon>Tylenchina</taxon>
        <taxon>Panagrolaimomorpha</taxon>
        <taxon>Panagrolaimoidea</taxon>
        <taxon>Panagrolaimidae</taxon>
        <taxon>Panagrellus</taxon>
    </lineage>
</organism>
<protein>
    <submittedName>
        <fullName evidence="8">MFS domain-containing protein</fullName>
    </submittedName>
</protein>
<feature type="transmembrane region" description="Helical" evidence="6">
    <location>
        <begin position="48"/>
        <end position="69"/>
    </location>
</feature>
<dbReference type="Gene3D" id="1.20.1250.20">
    <property type="entry name" value="MFS general substrate transporter like domains"/>
    <property type="match status" value="1"/>
</dbReference>
<feature type="transmembrane region" description="Helical" evidence="6">
    <location>
        <begin position="254"/>
        <end position="277"/>
    </location>
</feature>
<dbReference type="WBParaSite" id="Pan_g18689.t1">
    <property type="protein sequence ID" value="Pan_g18689.t1"/>
    <property type="gene ID" value="Pan_g18689"/>
</dbReference>
<comment type="subcellular location">
    <subcellularLocation>
        <location evidence="1">Endomembrane system</location>
        <topology evidence="1">Multi-pass membrane protein</topology>
    </subcellularLocation>
</comment>
<keyword evidence="2" id="KW-0813">Transport</keyword>
<evidence type="ECO:0000256" key="5">
    <source>
        <dbReference type="ARBA" id="ARBA00023136"/>
    </source>
</evidence>
<feature type="transmembrane region" description="Helical" evidence="6">
    <location>
        <begin position="404"/>
        <end position="429"/>
    </location>
</feature>
<dbReference type="GO" id="GO:0005765">
    <property type="term" value="C:lysosomal membrane"/>
    <property type="evidence" value="ECO:0007669"/>
    <property type="project" value="TreeGrafter"/>
</dbReference>
<feature type="transmembrane region" description="Helical" evidence="6">
    <location>
        <begin position="441"/>
        <end position="466"/>
    </location>
</feature>
<reference evidence="7" key="1">
    <citation type="journal article" date="2013" name="Genetics">
        <title>The draft genome and transcriptome of Panagrellus redivivus are shaped by the harsh demands of a free-living lifestyle.</title>
        <authorList>
            <person name="Srinivasan J."/>
            <person name="Dillman A.R."/>
            <person name="Macchietto M.G."/>
            <person name="Heikkinen L."/>
            <person name="Lakso M."/>
            <person name="Fracchia K.M."/>
            <person name="Antoshechkin I."/>
            <person name="Mortazavi A."/>
            <person name="Wong G."/>
            <person name="Sternberg P.W."/>
        </authorList>
    </citation>
    <scope>NUCLEOTIDE SEQUENCE [LARGE SCALE GENOMIC DNA]</scope>
    <source>
        <strain evidence="7">MT8872</strain>
    </source>
</reference>
<keyword evidence="4 6" id="KW-1133">Transmembrane helix</keyword>
<dbReference type="InterPro" id="IPR011701">
    <property type="entry name" value="MFS"/>
</dbReference>
<feature type="transmembrane region" description="Helical" evidence="6">
    <location>
        <begin position="142"/>
        <end position="160"/>
    </location>
</feature>
<keyword evidence="3 6" id="KW-0812">Transmembrane</keyword>
<keyword evidence="7" id="KW-1185">Reference proteome</keyword>
<evidence type="ECO:0000256" key="3">
    <source>
        <dbReference type="ARBA" id="ARBA00022692"/>
    </source>
</evidence>
<reference evidence="8" key="2">
    <citation type="submission" date="2020-10" db="UniProtKB">
        <authorList>
            <consortium name="WormBaseParasite"/>
        </authorList>
    </citation>
    <scope>IDENTIFICATION</scope>
</reference>
<feature type="transmembrane region" description="Helical" evidence="6">
    <location>
        <begin position="81"/>
        <end position="97"/>
    </location>
</feature>
<accession>A0A7E4VAS1</accession>
<evidence type="ECO:0000256" key="4">
    <source>
        <dbReference type="ARBA" id="ARBA00022989"/>
    </source>
</evidence>
<feature type="transmembrane region" description="Helical" evidence="6">
    <location>
        <begin position="103"/>
        <end position="122"/>
    </location>
</feature>
<evidence type="ECO:0000256" key="2">
    <source>
        <dbReference type="ARBA" id="ARBA00022448"/>
    </source>
</evidence>
<sequence>MPPQKTEWRSIYVGTFVGFLATVQMSAFIPTVWPYLKIIDPEISETTFGMIRGMSAFGGVVSSACSGYISNKLSDTKPCLLVEKVLVIFAAFLYLTIEIVPKGWGLIIFTVYECLIGVAMGLSSVFRTHVAMSSTEADRPRAFGITMLAISLGFLVGSLFQMTLSFLPYPGIPIAFGIRLSLYTAPIIFGIGNSVIGFILLSTFYDGKMRVPPRKQPIESTSETNKMIEQTDSDAGSGSSGTDHPVSTIGYDKMAVVICILTKTALDAYMTMMMSIGNPYTMTTFELSRQESVKLNSSMMAATGFFSLLFSVGYGIFNFGKRLPERIAVTFGLSLVFGCIVATYPFPFLSQTISYEHPIGTPAIYDQSAAKELLSTNENVTIDTELIGCSINYAWCQTTHKIDLIVYIVTQIMVFGIATPLMMVNLDILYSKILGPIKQGVLQAVFMVFGQILHIVGPVVITTLYAETGPTYIWILSGVLLFMALGMFTGNYKRMISFTKRVEDKTVLTDLVMT</sequence>
<dbReference type="AlphaFoldDB" id="A0A7E4VAS1"/>
<dbReference type="GO" id="GO:0012505">
    <property type="term" value="C:endomembrane system"/>
    <property type="evidence" value="ECO:0007669"/>
    <property type="project" value="UniProtKB-SubCell"/>
</dbReference>
<evidence type="ECO:0000313" key="7">
    <source>
        <dbReference type="Proteomes" id="UP000492821"/>
    </source>
</evidence>
<evidence type="ECO:0000256" key="1">
    <source>
        <dbReference type="ARBA" id="ARBA00004127"/>
    </source>
</evidence>
<dbReference type="Pfam" id="PF07690">
    <property type="entry name" value="MFS_1"/>
    <property type="match status" value="1"/>
</dbReference>
<keyword evidence="5 6" id="KW-0472">Membrane</keyword>
<feature type="transmembrane region" description="Helical" evidence="6">
    <location>
        <begin position="12"/>
        <end position="36"/>
    </location>
</feature>
<dbReference type="InterPro" id="IPR036259">
    <property type="entry name" value="MFS_trans_sf"/>
</dbReference>
<evidence type="ECO:0000256" key="6">
    <source>
        <dbReference type="SAM" id="Phobius"/>
    </source>
</evidence>
<dbReference type="PANTHER" id="PTHR23510:SF3">
    <property type="entry name" value="MAJOR FACILITATOR SUPERFAMILY DOMAIN-CONTAINING PROTEIN 8"/>
    <property type="match status" value="1"/>
</dbReference>
<feature type="transmembrane region" description="Helical" evidence="6">
    <location>
        <begin position="297"/>
        <end position="320"/>
    </location>
</feature>